<sequence>MIGGGKCSLCGSPNTTRASCPLNPKNNGKGNYIKHPNAKNNASLVPVAPTSGSFNKPFLKVVVGNFKPSNKIMAFDLDSTLITTKSGNKFPKNMDDWKLTDNALVAALRVCASSGYAMVVFSNQGGIKNDVEKRKNMKNKFENVIKMLGISCVGYFATHDNEYRKPMMGMWKQFISEYSVNISLSSSFYCGDAGSDKDFSQSDRMFANNIGLPFLYGYDAFLRHSCGKNVSSVGPAAFTPVVAPSTPTNKEPNVDTTQNTVFIMVGMPGSGKSYYAKKLAQQCVDGVVINQDTLKTRAKVFKVYKDLLSSKEAKCIFIDRTNAKIEDRREFVTMAKNAGYKTAIIFVKTDEDTSKYLNMYRVSQFGEKKIPAIVYNVYKKHLRENMPSHKEVDFFYEYTPDIDPVILKKYDFVSKKGGNMVGGFFMTCS</sequence>
<dbReference type="GO" id="GO:0006281">
    <property type="term" value="P:DNA repair"/>
    <property type="evidence" value="ECO:0007669"/>
    <property type="project" value="TreeGrafter"/>
</dbReference>
<dbReference type="InterPro" id="IPR006551">
    <property type="entry name" value="Polynucleotide_phosphatase"/>
</dbReference>
<dbReference type="InterPro" id="IPR036412">
    <property type="entry name" value="HAD-like_sf"/>
</dbReference>
<dbReference type="GO" id="GO:0003690">
    <property type="term" value="F:double-stranded DNA binding"/>
    <property type="evidence" value="ECO:0007669"/>
    <property type="project" value="TreeGrafter"/>
</dbReference>
<dbReference type="GO" id="GO:0046404">
    <property type="term" value="F:ATP-dependent polydeoxyribonucleotide 5'-hydroxyl-kinase activity"/>
    <property type="evidence" value="ECO:0007669"/>
    <property type="project" value="TreeGrafter"/>
</dbReference>
<dbReference type="InterPro" id="IPR027417">
    <property type="entry name" value="P-loop_NTPase"/>
</dbReference>
<evidence type="ECO:0000313" key="1">
    <source>
        <dbReference type="EMBL" id="QHT99570.1"/>
    </source>
</evidence>
<dbReference type="NCBIfam" id="TIGR01662">
    <property type="entry name" value="HAD-SF-IIIA"/>
    <property type="match status" value="1"/>
</dbReference>
<dbReference type="Gene3D" id="3.40.50.1000">
    <property type="entry name" value="HAD superfamily/HAD-like"/>
    <property type="match status" value="1"/>
</dbReference>
<dbReference type="PANTHER" id="PTHR12083">
    <property type="entry name" value="BIFUNCTIONAL POLYNUCLEOTIDE PHOSPHATASE/KINASE"/>
    <property type="match status" value="1"/>
</dbReference>
<dbReference type="InterPro" id="IPR006549">
    <property type="entry name" value="HAD-SF_hydro_IIIA"/>
</dbReference>
<dbReference type="InterPro" id="IPR023214">
    <property type="entry name" value="HAD_sf"/>
</dbReference>
<name>A0A6C0J467_9ZZZZ</name>
<dbReference type="InterPro" id="IPR013954">
    <property type="entry name" value="PNK3P"/>
</dbReference>
<dbReference type="SUPFAM" id="SSF52540">
    <property type="entry name" value="P-loop containing nucleoside triphosphate hydrolases"/>
    <property type="match status" value="1"/>
</dbReference>
<dbReference type="EMBL" id="MN740310">
    <property type="protein sequence ID" value="QHT99570.1"/>
    <property type="molecule type" value="Genomic_DNA"/>
</dbReference>
<reference evidence="1" key="1">
    <citation type="journal article" date="2020" name="Nature">
        <title>Giant virus diversity and host interactions through global metagenomics.</title>
        <authorList>
            <person name="Schulz F."/>
            <person name="Roux S."/>
            <person name="Paez-Espino D."/>
            <person name="Jungbluth S."/>
            <person name="Walsh D.A."/>
            <person name="Denef V.J."/>
            <person name="McMahon K.D."/>
            <person name="Konstantinidis K.T."/>
            <person name="Eloe-Fadrosh E.A."/>
            <person name="Kyrpides N.C."/>
            <person name="Woyke T."/>
        </authorList>
    </citation>
    <scope>NUCLEOTIDE SEQUENCE</scope>
    <source>
        <strain evidence="1">GVMAG-M-3300025727-45</strain>
    </source>
</reference>
<proteinExistence type="predicted"/>
<dbReference type="NCBIfam" id="TIGR01664">
    <property type="entry name" value="DNA-3'-Pase"/>
    <property type="match status" value="1"/>
</dbReference>
<dbReference type="Pfam" id="PF13671">
    <property type="entry name" value="AAA_33"/>
    <property type="match status" value="1"/>
</dbReference>
<dbReference type="SUPFAM" id="SSF56784">
    <property type="entry name" value="HAD-like"/>
    <property type="match status" value="1"/>
</dbReference>
<protein>
    <submittedName>
        <fullName evidence="1">Uncharacterized protein</fullName>
    </submittedName>
</protein>
<dbReference type="PANTHER" id="PTHR12083:SF9">
    <property type="entry name" value="BIFUNCTIONAL POLYNUCLEOTIDE PHOSPHATASE_KINASE"/>
    <property type="match status" value="1"/>
</dbReference>
<dbReference type="Gene3D" id="3.40.50.300">
    <property type="entry name" value="P-loop containing nucleotide triphosphate hydrolases"/>
    <property type="match status" value="1"/>
</dbReference>
<organism evidence="1">
    <name type="scientific">viral metagenome</name>
    <dbReference type="NCBI Taxonomy" id="1070528"/>
    <lineage>
        <taxon>unclassified sequences</taxon>
        <taxon>metagenomes</taxon>
        <taxon>organismal metagenomes</taxon>
    </lineage>
</organism>
<dbReference type="AlphaFoldDB" id="A0A6C0J467"/>
<dbReference type="GO" id="GO:0046403">
    <property type="term" value="F:polynucleotide 3'-phosphatase activity"/>
    <property type="evidence" value="ECO:0007669"/>
    <property type="project" value="TreeGrafter"/>
</dbReference>
<accession>A0A6C0J467</accession>
<dbReference type="Pfam" id="PF08645">
    <property type="entry name" value="PNK3P"/>
    <property type="match status" value="1"/>
</dbReference>